<keyword evidence="3" id="KW-1185">Reference proteome</keyword>
<reference evidence="2 3" key="1">
    <citation type="submission" date="2023-11" db="EMBL/GenBank/DDBJ databases">
        <title>Halocaridina rubra genome assembly.</title>
        <authorList>
            <person name="Smith C."/>
        </authorList>
    </citation>
    <scope>NUCLEOTIDE SEQUENCE [LARGE SCALE GENOMIC DNA]</scope>
    <source>
        <strain evidence="2">EP-1</strain>
        <tissue evidence="2">Whole</tissue>
    </source>
</reference>
<dbReference type="AlphaFoldDB" id="A0AAN8WU74"/>
<feature type="region of interest" description="Disordered" evidence="1">
    <location>
        <begin position="1"/>
        <end position="32"/>
    </location>
</feature>
<evidence type="ECO:0000313" key="2">
    <source>
        <dbReference type="EMBL" id="KAK7072405.1"/>
    </source>
</evidence>
<dbReference type="EMBL" id="JAXCGZ010013508">
    <property type="protein sequence ID" value="KAK7072405.1"/>
    <property type="molecule type" value="Genomic_DNA"/>
</dbReference>
<proteinExistence type="predicted"/>
<sequence length="493" mass="54843">MTNTPNRNHQKVKANPQGDDTSDSEGVKVNKDNLEEVREYSLALYRHLQEQLRSRQLDIPRPRNKNKRRRVTRQTVLPTEENVTEGRIGELDIENMLMQGMNFIPPVDPKQLRSALHKLLELVNTQKKKGNSYPKRSGYTYLPPDKGETDLNDEDLSRELVTPSSQKQRLLQNGNANIDASISFDNQQNGGGDVELFIDIVPSSTPATSAKHIAQEIHTAIDVRDYYIPPKGIISTLGRGSKEFRPSGRRRPYWARRRRYKGYRHNCPDDDTTTPLNMQTPLIPTASSVLPTLPSRPTIPEIDFTLGVSTTPSTVPGNFSPLPTPQIPGAIPTPNTTPNVLDSVPTITASDPLTLLPDGTNDYDDYSDGDSASDNDVYDYFDIGVDPGLTNGRTQLINATIILDSSNVNNSDESTLLGLTKGTENQGQVILLIDPKNESNENQRASIRNLPLGKERGVSGSTVILVDSNDDGRNLLFRIKLCQQEKEWLKAQQ</sequence>
<organism evidence="2 3">
    <name type="scientific">Halocaridina rubra</name>
    <name type="common">Hawaiian red shrimp</name>
    <dbReference type="NCBI Taxonomy" id="373956"/>
    <lineage>
        <taxon>Eukaryota</taxon>
        <taxon>Metazoa</taxon>
        <taxon>Ecdysozoa</taxon>
        <taxon>Arthropoda</taxon>
        <taxon>Crustacea</taxon>
        <taxon>Multicrustacea</taxon>
        <taxon>Malacostraca</taxon>
        <taxon>Eumalacostraca</taxon>
        <taxon>Eucarida</taxon>
        <taxon>Decapoda</taxon>
        <taxon>Pleocyemata</taxon>
        <taxon>Caridea</taxon>
        <taxon>Atyoidea</taxon>
        <taxon>Atyidae</taxon>
        <taxon>Halocaridina</taxon>
    </lineage>
</organism>
<gene>
    <name evidence="2" type="ORF">SK128_013144</name>
</gene>
<dbReference type="Proteomes" id="UP001381693">
    <property type="component" value="Unassembled WGS sequence"/>
</dbReference>
<comment type="caution">
    <text evidence="2">The sequence shown here is derived from an EMBL/GenBank/DDBJ whole genome shotgun (WGS) entry which is preliminary data.</text>
</comment>
<feature type="region of interest" description="Disordered" evidence="1">
    <location>
        <begin position="127"/>
        <end position="153"/>
    </location>
</feature>
<accession>A0AAN8WU74</accession>
<name>A0AAN8WU74_HALRR</name>
<evidence type="ECO:0000256" key="1">
    <source>
        <dbReference type="SAM" id="MobiDB-lite"/>
    </source>
</evidence>
<evidence type="ECO:0000313" key="3">
    <source>
        <dbReference type="Proteomes" id="UP001381693"/>
    </source>
</evidence>
<protein>
    <submittedName>
        <fullName evidence="2">Uncharacterized protein</fullName>
    </submittedName>
</protein>